<dbReference type="PANTHER" id="PTHR31499">
    <property type="entry name" value="MYB FAMILY TRANSCRIPTION FACTOR PHL11"/>
    <property type="match status" value="1"/>
</dbReference>
<dbReference type="PANTHER" id="PTHR31499:SF85">
    <property type="entry name" value="TRANSCRIPTION FACTOR MYB-RELATED FAMILY"/>
    <property type="match status" value="1"/>
</dbReference>
<protein>
    <recommendedName>
        <fullName evidence="7">HTH myb-type domain-containing protein</fullName>
    </recommendedName>
</protein>
<keyword evidence="4" id="KW-0175">Coiled coil</keyword>
<evidence type="ECO:0000256" key="2">
    <source>
        <dbReference type="ARBA" id="ARBA00006783"/>
    </source>
</evidence>
<dbReference type="SMR" id="A0A1S3YVQ8"/>
<dbReference type="NCBIfam" id="TIGR01557">
    <property type="entry name" value="myb_SHAQKYF"/>
    <property type="match status" value="1"/>
</dbReference>
<reference evidence="8" key="1">
    <citation type="journal article" date="2014" name="Nat. Commun.">
        <title>The tobacco genome sequence and its comparison with those of tomato and potato.</title>
        <authorList>
            <person name="Sierro N."/>
            <person name="Battey J.N."/>
            <person name="Ouadi S."/>
            <person name="Bakaher N."/>
            <person name="Bovet L."/>
            <person name="Willig A."/>
            <person name="Goepfert S."/>
            <person name="Peitsch M.C."/>
            <person name="Ivanov N.V."/>
        </authorList>
    </citation>
    <scope>NUCLEOTIDE SEQUENCE [LARGE SCALE GENOMIC DNA]</scope>
</reference>
<dbReference type="SUPFAM" id="SSF46689">
    <property type="entry name" value="Homeodomain-like"/>
    <property type="match status" value="1"/>
</dbReference>
<dbReference type="Gene3D" id="1.10.10.60">
    <property type="entry name" value="Homeodomain-like"/>
    <property type="match status" value="1"/>
</dbReference>
<evidence type="ECO:0000313" key="9">
    <source>
        <dbReference type="RefSeq" id="XP_016456105.1"/>
    </source>
</evidence>
<dbReference type="FunFam" id="1.10.10.60:FF:000002">
    <property type="entry name" value="Myb family transcription factor"/>
    <property type="match status" value="1"/>
</dbReference>
<evidence type="ECO:0000256" key="5">
    <source>
        <dbReference type="ARBA" id="ARBA00023163"/>
    </source>
</evidence>
<organism evidence="8 9">
    <name type="scientific">Nicotiana tabacum</name>
    <name type="common">Common tobacco</name>
    <dbReference type="NCBI Taxonomy" id="4097"/>
    <lineage>
        <taxon>Eukaryota</taxon>
        <taxon>Viridiplantae</taxon>
        <taxon>Streptophyta</taxon>
        <taxon>Embryophyta</taxon>
        <taxon>Tracheophyta</taxon>
        <taxon>Spermatophyta</taxon>
        <taxon>Magnoliopsida</taxon>
        <taxon>eudicotyledons</taxon>
        <taxon>Gunneridae</taxon>
        <taxon>Pentapetalae</taxon>
        <taxon>asterids</taxon>
        <taxon>lamiids</taxon>
        <taxon>Solanales</taxon>
        <taxon>Solanaceae</taxon>
        <taxon>Nicotianoideae</taxon>
        <taxon>Nicotianeae</taxon>
        <taxon>Nicotiana</taxon>
    </lineage>
</organism>
<evidence type="ECO:0000256" key="1">
    <source>
        <dbReference type="ARBA" id="ARBA00004123"/>
    </source>
</evidence>
<dbReference type="GO" id="GO:0000976">
    <property type="term" value="F:transcription cis-regulatory region binding"/>
    <property type="evidence" value="ECO:0007669"/>
    <property type="project" value="UniProtKB-ARBA"/>
</dbReference>
<dbReference type="RefSeq" id="XP_016456105.1">
    <property type="nucleotide sequence ID" value="XM_016600619.1"/>
</dbReference>
<name>A0A1S3YVQ8_TOBAC</name>
<accession>A0A1S3YVQ8</accession>
<dbReference type="STRING" id="4097.A0A1S3YVQ8"/>
<proteinExistence type="inferred from homology"/>
<dbReference type="InterPro" id="IPR017930">
    <property type="entry name" value="Myb_dom"/>
</dbReference>
<keyword evidence="8" id="KW-1185">Reference proteome</keyword>
<dbReference type="Pfam" id="PF00249">
    <property type="entry name" value="Myb_DNA-binding"/>
    <property type="match status" value="1"/>
</dbReference>
<keyword evidence="6" id="KW-0539">Nucleus</keyword>
<keyword evidence="3" id="KW-0805">Transcription regulation</keyword>
<dbReference type="OrthoDB" id="551907at2759"/>
<comment type="subcellular location">
    <subcellularLocation>
        <location evidence="1">Nucleus</location>
    </subcellularLocation>
</comment>
<dbReference type="GO" id="GO:0003700">
    <property type="term" value="F:DNA-binding transcription factor activity"/>
    <property type="evidence" value="ECO:0007669"/>
    <property type="project" value="InterPro"/>
</dbReference>
<dbReference type="GeneID" id="107780100"/>
<dbReference type="Pfam" id="PF14379">
    <property type="entry name" value="Myb_CC_LHEQLE"/>
    <property type="match status" value="1"/>
</dbReference>
<comment type="similarity">
    <text evidence="2">Belongs to the MYB-CC family.</text>
</comment>
<dbReference type="PaxDb" id="4097-A0A1S3YVQ8"/>
<sequence>MSIQRVGTQERVPKNSAYASDYTLEFARMPVQALHAQKLSSSYMGFSLPPATSAEDVCQQQQQIFPNANSSLNSTIIGRIGSPSSAFFATERYLGLTQYDDQQDNCSQLSKNYDFQIPSYGFLPDSSAEVLQNFHPKISLPPFIRSQFSSSQPFSPDHYRSPFSSLTEKERILHLKRKLLGEFDSASTLFDGNQDFSLPHNLCGSHLEYMKQQSGFPSANTNNSACSGGSVCNKTRIRWTQDLHDRFVECVNRLGGADKATPKAILKLMESDGLTIFHVKSHLQKYRNAKYIPEPTDGKSEKRNYPNNVSQIDSKTGMQIKEALQMQLEVQRRLHEQLEIQRKLQLRIEEQGKQLKMIFDQQQRTTRSLLDTQNSSISTPEENPSTLYDNMEVLVAQGYDNIHFQSKIS</sequence>
<dbReference type="GO" id="GO:0005634">
    <property type="term" value="C:nucleus"/>
    <property type="evidence" value="ECO:0007669"/>
    <property type="project" value="UniProtKB-SubCell"/>
</dbReference>
<dbReference type="AlphaFoldDB" id="A0A1S3YVQ8"/>
<evidence type="ECO:0000259" key="7">
    <source>
        <dbReference type="PROSITE" id="PS51294"/>
    </source>
</evidence>
<dbReference type="InterPro" id="IPR025756">
    <property type="entry name" value="Myb_CC_LHEQLE"/>
</dbReference>
<dbReference type="KEGG" id="nta:107780100"/>
<evidence type="ECO:0000256" key="6">
    <source>
        <dbReference type="ARBA" id="ARBA00023242"/>
    </source>
</evidence>
<evidence type="ECO:0000313" key="8">
    <source>
        <dbReference type="Proteomes" id="UP000790787"/>
    </source>
</evidence>
<dbReference type="InterPro" id="IPR009057">
    <property type="entry name" value="Homeodomain-like_sf"/>
</dbReference>
<reference evidence="9" key="2">
    <citation type="submission" date="2025-08" db="UniProtKB">
        <authorList>
            <consortium name="RefSeq"/>
        </authorList>
    </citation>
    <scope>IDENTIFICATION</scope>
</reference>
<keyword evidence="5" id="KW-0804">Transcription</keyword>
<evidence type="ECO:0000256" key="3">
    <source>
        <dbReference type="ARBA" id="ARBA00023015"/>
    </source>
</evidence>
<dbReference type="OMA" id="CNSYNSP"/>
<dbReference type="InterPro" id="IPR001005">
    <property type="entry name" value="SANT/Myb"/>
</dbReference>
<dbReference type="InterPro" id="IPR006447">
    <property type="entry name" value="Myb_dom_plants"/>
</dbReference>
<dbReference type="GO" id="GO:0010597">
    <property type="term" value="P:green leaf volatile biosynthetic process"/>
    <property type="evidence" value="ECO:0007669"/>
    <property type="project" value="UniProtKB-ARBA"/>
</dbReference>
<evidence type="ECO:0000256" key="4">
    <source>
        <dbReference type="ARBA" id="ARBA00023054"/>
    </source>
</evidence>
<dbReference type="PROSITE" id="PS51294">
    <property type="entry name" value="HTH_MYB"/>
    <property type="match status" value="1"/>
</dbReference>
<dbReference type="InterPro" id="IPR046955">
    <property type="entry name" value="PHR1-like"/>
</dbReference>
<dbReference type="Proteomes" id="UP000790787">
    <property type="component" value="Chromosome 4"/>
</dbReference>
<gene>
    <name evidence="9" type="primary">LOC107780100</name>
</gene>